<reference evidence="15 17" key="1">
    <citation type="submission" date="2013-02" db="EMBL/GenBank/DDBJ databases">
        <title>The Genome Sequence of Enterococcus malodoratus ATCC_43197.</title>
        <authorList>
            <consortium name="The Broad Institute Genome Sequencing Platform"/>
            <consortium name="The Broad Institute Genome Sequencing Center for Infectious Disease"/>
            <person name="Earl A.M."/>
            <person name="Gilmore M.S."/>
            <person name="Lebreton F."/>
            <person name="Walker B."/>
            <person name="Young S.K."/>
            <person name="Zeng Q."/>
            <person name="Gargeya S."/>
            <person name="Fitzgerald M."/>
            <person name="Haas B."/>
            <person name="Abouelleil A."/>
            <person name="Alvarado L."/>
            <person name="Arachchi H.M."/>
            <person name="Berlin A.M."/>
            <person name="Chapman S.B."/>
            <person name="Dewar J."/>
            <person name="Goldberg J."/>
            <person name="Griggs A."/>
            <person name="Gujja S."/>
            <person name="Hansen M."/>
            <person name="Howarth C."/>
            <person name="Imamovic A."/>
            <person name="Larimer J."/>
            <person name="McCowan C."/>
            <person name="Murphy C."/>
            <person name="Neiman D."/>
            <person name="Pearson M."/>
            <person name="Priest M."/>
            <person name="Roberts A."/>
            <person name="Saif S."/>
            <person name="Shea T."/>
            <person name="Sisk P."/>
            <person name="Sykes S."/>
            <person name="Wortman J."/>
            <person name="Nusbaum C."/>
            <person name="Birren B."/>
        </authorList>
    </citation>
    <scope>NUCLEOTIDE SEQUENCE [LARGE SCALE GENOMIC DNA]</scope>
    <source>
        <strain evidence="15 17">ATCC 43197</strain>
    </source>
</reference>
<dbReference type="Gene3D" id="3.40.50.300">
    <property type="entry name" value="P-loop containing nucleotide triphosphate hydrolases"/>
    <property type="match status" value="2"/>
</dbReference>
<comment type="catalytic activity">
    <reaction evidence="8">
        <text>Couples ATP hydrolysis with the unwinding of duplex DNA by translocating in the 3'-5' direction.</text>
        <dbReference type="EC" id="5.6.2.4"/>
    </reaction>
</comment>
<evidence type="ECO:0000313" key="16">
    <source>
        <dbReference type="EMBL" id="EOT67466.1"/>
    </source>
</evidence>
<evidence type="ECO:0000256" key="9">
    <source>
        <dbReference type="ARBA" id="ARBA00034808"/>
    </source>
</evidence>
<evidence type="ECO:0000259" key="14">
    <source>
        <dbReference type="PROSITE" id="PS51217"/>
    </source>
</evidence>
<dbReference type="InterPro" id="IPR014016">
    <property type="entry name" value="UvrD-like_ATP-bd"/>
</dbReference>
<comment type="caution">
    <text evidence="15">The sequence shown here is derived from an EMBL/GenBank/DDBJ whole genome shotgun (WGS) entry which is preliminary data.</text>
</comment>
<dbReference type="InterPro" id="IPR000212">
    <property type="entry name" value="DNA_helicase_UvrD/REP"/>
</dbReference>
<dbReference type="Gene3D" id="1.10.10.160">
    <property type="match status" value="1"/>
</dbReference>
<keyword evidence="18" id="KW-1185">Reference proteome</keyword>
<evidence type="ECO:0000256" key="7">
    <source>
        <dbReference type="ARBA" id="ARBA00023235"/>
    </source>
</evidence>
<feature type="coiled-coil region" evidence="12">
    <location>
        <begin position="21"/>
        <end position="69"/>
    </location>
</feature>
<keyword evidence="2 11" id="KW-0547">Nucleotide-binding</keyword>
<dbReference type="InterPro" id="IPR014017">
    <property type="entry name" value="DNA_helicase_UvrD-like_C"/>
</dbReference>
<dbReference type="GO" id="GO:0003677">
    <property type="term" value="F:DNA binding"/>
    <property type="evidence" value="ECO:0007669"/>
    <property type="project" value="UniProtKB-KW"/>
</dbReference>
<evidence type="ECO:0000256" key="4">
    <source>
        <dbReference type="ARBA" id="ARBA00022806"/>
    </source>
</evidence>
<feature type="domain" description="UvrD-like helicase C-terminal" evidence="14">
    <location>
        <begin position="427"/>
        <end position="718"/>
    </location>
</feature>
<dbReference type="GO" id="GO:0016787">
    <property type="term" value="F:hydrolase activity"/>
    <property type="evidence" value="ECO:0007669"/>
    <property type="project" value="UniProtKB-UniRule"/>
</dbReference>
<dbReference type="eggNOG" id="COG0210">
    <property type="taxonomic scope" value="Bacteria"/>
</dbReference>
<evidence type="ECO:0000256" key="5">
    <source>
        <dbReference type="ARBA" id="ARBA00022840"/>
    </source>
</evidence>
<sequence length="733" mass="85668">MNSKPLLNKISDYFFSMSDEKSKLTAELKILKQQLKEQKENIDKLTSKIENKEKRMDELNTLTETLRKENEVKISDNLLLSNKLKVYEDRFGIIETIPNPTSDLFSPTDPDANVLYHLIKFNGGNKFSSDQLAAIRFDMKTHLRIIAGAGSGKTQTICAKAAYLVQYQQIKEESIVMCTFSNKAAQEMNERVVKYMNGNNKIKVKTFHSWFNHEVQILKETFPHLSNVGIPGEIKKEKIDKVIRNLIKKYNLYNFDKFEDTSIVKRLSYWINMGFTDTDIIHFIEEHFDKENFFEDTKLSTVFKLFLDEFETIKRSDGIISFDDMMNNLKLILETDEIALKYIRDKYRYIFIDEFQDINSLQKRIIELICPPDKENGTKSKTKLIIVGDDDQSIYYFRGAEPKYIKEFDQEYEQTSLSLMTNYRSNLPIVQAGNVLIQNNEHDRISKSMVANNKDISNDCFIAGFEDENSEANWITDNIFKLAEKEEPFAFDNSHPNYSDILVLYPTKLQLRSLMKYLTMKDIPFVTKVEDNLLGIFSINLFKVQFDLLKKARSAKNRQEKEEVLKELIQQYASCFYIKYATSASFANRFFANEQYPDENISKEIVHFLGKERRLSSKEKFSSMIFFEQVESLLNHNDLDLKKIADSLINTRKFKADLDEEELLWLKNELYDKENWKGLSNYHQQTVTQNDNIKKRLDEYDSGRLNAVCLMTIHSSKGLGKKNVFVRGVYEGL</sequence>
<dbReference type="GO" id="GO:0043138">
    <property type="term" value="F:3'-5' DNA helicase activity"/>
    <property type="evidence" value="ECO:0007669"/>
    <property type="project" value="UniProtKB-EC"/>
</dbReference>
<evidence type="ECO:0000313" key="17">
    <source>
        <dbReference type="Proteomes" id="UP000013783"/>
    </source>
</evidence>
<dbReference type="AlphaFoldDB" id="R2NYB4"/>
<name>R2NYB4_9ENTE</name>
<keyword evidence="7" id="KW-0413">Isomerase</keyword>
<comment type="catalytic activity">
    <reaction evidence="10">
        <text>ATP + H2O = ADP + phosphate + H(+)</text>
        <dbReference type="Rhea" id="RHEA:13065"/>
        <dbReference type="ChEBI" id="CHEBI:15377"/>
        <dbReference type="ChEBI" id="CHEBI:15378"/>
        <dbReference type="ChEBI" id="CHEBI:30616"/>
        <dbReference type="ChEBI" id="CHEBI:43474"/>
        <dbReference type="ChEBI" id="CHEBI:456216"/>
        <dbReference type="EC" id="5.6.2.4"/>
    </reaction>
</comment>
<dbReference type="InterPro" id="IPR027417">
    <property type="entry name" value="P-loop_NTPase"/>
</dbReference>
<organism evidence="15 17">
    <name type="scientific">Enterococcus malodoratus ATCC 43197</name>
    <dbReference type="NCBI Taxonomy" id="1158601"/>
    <lineage>
        <taxon>Bacteria</taxon>
        <taxon>Bacillati</taxon>
        <taxon>Bacillota</taxon>
        <taxon>Bacilli</taxon>
        <taxon>Lactobacillales</taxon>
        <taxon>Enterococcaceae</taxon>
        <taxon>Enterococcus</taxon>
    </lineage>
</organism>
<evidence type="ECO:0000256" key="1">
    <source>
        <dbReference type="ARBA" id="ARBA00009922"/>
    </source>
</evidence>
<evidence type="ECO:0000256" key="11">
    <source>
        <dbReference type="PROSITE-ProRule" id="PRU00560"/>
    </source>
</evidence>
<accession>R2NYB4</accession>
<keyword evidence="12" id="KW-0175">Coiled coil</keyword>
<dbReference type="PANTHER" id="PTHR11070:SF2">
    <property type="entry name" value="ATP-DEPENDENT DNA HELICASE SRS2"/>
    <property type="match status" value="1"/>
</dbReference>
<dbReference type="EMBL" id="ASWA01000003">
    <property type="protein sequence ID" value="EOT67466.1"/>
    <property type="molecule type" value="Genomic_DNA"/>
</dbReference>
<dbReference type="EC" id="5.6.2.4" evidence="9"/>
<dbReference type="GO" id="GO:0000725">
    <property type="term" value="P:recombinational repair"/>
    <property type="evidence" value="ECO:0007669"/>
    <property type="project" value="TreeGrafter"/>
</dbReference>
<keyword evidence="4 11" id="KW-0347">Helicase</keyword>
<evidence type="ECO:0000256" key="8">
    <source>
        <dbReference type="ARBA" id="ARBA00034617"/>
    </source>
</evidence>
<evidence type="ECO:0000256" key="10">
    <source>
        <dbReference type="ARBA" id="ARBA00048988"/>
    </source>
</evidence>
<dbReference type="Proteomes" id="UP000014148">
    <property type="component" value="Unassembled WGS sequence"/>
</dbReference>
<dbReference type="SUPFAM" id="SSF52540">
    <property type="entry name" value="P-loop containing nucleoside triphosphate hydrolases"/>
    <property type="match status" value="1"/>
</dbReference>
<evidence type="ECO:0000259" key="13">
    <source>
        <dbReference type="PROSITE" id="PS51198"/>
    </source>
</evidence>
<feature type="binding site" evidence="11">
    <location>
        <begin position="147"/>
        <end position="154"/>
    </location>
    <ligand>
        <name>ATP</name>
        <dbReference type="ChEBI" id="CHEBI:30616"/>
    </ligand>
</feature>
<dbReference type="PROSITE" id="PS51198">
    <property type="entry name" value="UVRD_HELICASE_ATP_BIND"/>
    <property type="match status" value="1"/>
</dbReference>
<dbReference type="RefSeq" id="WP_010741450.1">
    <property type="nucleotide sequence ID" value="NZ_KB946251.1"/>
</dbReference>
<dbReference type="Gene3D" id="1.10.486.10">
    <property type="entry name" value="PCRA, domain 4"/>
    <property type="match status" value="1"/>
</dbReference>
<evidence type="ECO:0000313" key="15">
    <source>
        <dbReference type="EMBL" id="EOH76018.1"/>
    </source>
</evidence>
<evidence type="ECO:0000256" key="2">
    <source>
        <dbReference type="ARBA" id="ARBA00022741"/>
    </source>
</evidence>
<evidence type="ECO:0000313" key="18">
    <source>
        <dbReference type="Proteomes" id="UP000014148"/>
    </source>
</evidence>
<dbReference type="Pfam" id="PF00580">
    <property type="entry name" value="UvrD-helicase"/>
    <property type="match status" value="1"/>
</dbReference>
<dbReference type="GO" id="GO:0005524">
    <property type="term" value="F:ATP binding"/>
    <property type="evidence" value="ECO:0007669"/>
    <property type="project" value="UniProtKB-UniRule"/>
</dbReference>
<protein>
    <recommendedName>
        <fullName evidence="9">DNA 3'-5' helicase</fullName>
        <ecNumber evidence="9">5.6.2.4</ecNumber>
    </recommendedName>
</protein>
<keyword evidence="5 11" id="KW-0067">ATP-binding</keyword>
<dbReference type="PATRIC" id="fig|1158601.3.peg.2605"/>
<proteinExistence type="inferred from homology"/>
<feature type="domain" description="UvrD-like helicase ATP-binding" evidence="13">
    <location>
        <begin position="126"/>
        <end position="426"/>
    </location>
</feature>
<evidence type="ECO:0000256" key="3">
    <source>
        <dbReference type="ARBA" id="ARBA00022801"/>
    </source>
</evidence>
<dbReference type="PANTHER" id="PTHR11070">
    <property type="entry name" value="UVRD / RECB / PCRA DNA HELICASE FAMILY MEMBER"/>
    <property type="match status" value="1"/>
</dbReference>
<evidence type="ECO:0000256" key="6">
    <source>
        <dbReference type="ARBA" id="ARBA00023125"/>
    </source>
</evidence>
<comment type="similarity">
    <text evidence="1">Belongs to the helicase family. UvrD subfamily.</text>
</comment>
<gene>
    <name evidence="16" type="ORF">I585_02987</name>
    <name evidence="15" type="ORF">UAI_02648</name>
</gene>
<dbReference type="STRING" id="71451.RV07_GL002597"/>
<keyword evidence="3 11" id="KW-0378">Hydrolase</keyword>
<keyword evidence="6" id="KW-0238">DNA-binding</keyword>
<dbReference type="PROSITE" id="PS51217">
    <property type="entry name" value="UVRD_HELICASE_CTER"/>
    <property type="match status" value="1"/>
</dbReference>
<dbReference type="Proteomes" id="UP000013783">
    <property type="component" value="Unassembled WGS sequence"/>
</dbReference>
<dbReference type="InterPro" id="IPR013986">
    <property type="entry name" value="DExx_box_DNA_helicase_dom_sf"/>
</dbReference>
<dbReference type="EMBL" id="AJAK01000018">
    <property type="protein sequence ID" value="EOH76018.1"/>
    <property type="molecule type" value="Genomic_DNA"/>
</dbReference>
<reference evidence="16 18" key="2">
    <citation type="submission" date="2013-03" db="EMBL/GenBank/DDBJ databases">
        <title>The Genome Sequence of Enterococcus malodoratus ATCC_43197 (PacBio/Illumina hybrid assembly).</title>
        <authorList>
            <consortium name="The Broad Institute Genomics Platform"/>
            <consortium name="The Broad Institute Genome Sequencing Center for Infectious Disease"/>
            <person name="Earl A."/>
            <person name="Russ C."/>
            <person name="Gilmore M."/>
            <person name="Surin D."/>
            <person name="Walker B."/>
            <person name="Young S."/>
            <person name="Zeng Q."/>
            <person name="Gargeya S."/>
            <person name="Fitzgerald M."/>
            <person name="Haas B."/>
            <person name="Abouelleil A."/>
            <person name="Allen A.W."/>
            <person name="Alvarado L."/>
            <person name="Arachchi H.M."/>
            <person name="Berlin A.M."/>
            <person name="Chapman S.B."/>
            <person name="Gainer-Dewar J."/>
            <person name="Goldberg J."/>
            <person name="Griggs A."/>
            <person name="Gujja S."/>
            <person name="Hansen M."/>
            <person name="Howarth C."/>
            <person name="Imamovic A."/>
            <person name="Ireland A."/>
            <person name="Larimer J."/>
            <person name="McCowan C."/>
            <person name="Murphy C."/>
            <person name="Pearson M."/>
            <person name="Poon T.W."/>
            <person name="Priest M."/>
            <person name="Roberts A."/>
            <person name="Saif S."/>
            <person name="Shea T."/>
            <person name="Sisk P."/>
            <person name="Sykes S."/>
            <person name="Wortman J."/>
            <person name="Nusbaum C."/>
            <person name="Birren B."/>
        </authorList>
    </citation>
    <scope>NUCLEOTIDE SEQUENCE [LARGE SCALE GENOMIC DNA]</scope>
    <source>
        <strain evidence="16 18">ATCC 43197</strain>
    </source>
</reference>
<dbReference type="OrthoDB" id="9810135at2"/>
<dbReference type="Pfam" id="PF13361">
    <property type="entry name" value="UvrD_C"/>
    <property type="match status" value="1"/>
</dbReference>
<dbReference type="CDD" id="cd17932">
    <property type="entry name" value="DEXQc_UvrD"/>
    <property type="match status" value="1"/>
</dbReference>
<evidence type="ECO:0000256" key="12">
    <source>
        <dbReference type="SAM" id="Coils"/>
    </source>
</evidence>